<feature type="domain" description="HTH tetR-type" evidence="3">
    <location>
        <begin position="3"/>
        <end position="63"/>
    </location>
</feature>
<name>A0ABW2CNY8_9ACTN</name>
<dbReference type="PROSITE" id="PS50977">
    <property type="entry name" value="HTH_TETR_2"/>
    <property type="match status" value="1"/>
</dbReference>
<dbReference type="PANTHER" id="PTHR30055:SF187">
    <property type="entry name" value="TRANSCRIPTIONAL REGULATORY PROTEIN"/>
    <property type="match status" value="1"/>
</dbReference>
<dbReference type="InterPro" id="IPR036271">
    <property type="entry name" value="Tet_transcr_reg_TetR-rel_C_sf"/>
</dbReference>
<feature type="DNA-binding region" description="H-T-H motif" evidence="2">
    <location>
        <begin position="26"/>
        <end position="45"/>
    </location>
</feature>
<evidence type="ECO:0000313" key="5">
    <source>
        <dbReference type="Proteomes" id="UP001596380"/>
    </source>
</evidence>
<dbReference type="SUPFAM" id="SSF48498">
    <property type="entry name" value="Tetracyclin repressor-like, C-terminal domain"/>
    <property type="match status" value="1"/>
</dbReference>
<protein>
    <submittedName>
        <fullName evidence="4">TetR/AcrR family transcriptional regulator</fullName>
    </submittedName>
</protein>
<dbReference type="PRINTS" id="PR00455">
    <property type="entry name" value="HTHTETR"/>
</dbReference>
<comment type="caution">
    <text evidence="4">The sequence shown here is derived from an EMBL/GenBank/DDBJ whole genome shotgun (WGS) entry which is preliminary data.</text>
</comment>
<dbReference type="Proteomes" id="UP001596380">
    <property type="component" value="Unassembled WGS sequence"/>
</dbReference>
<dbReference type="Pfam" id="PF00440">
    <property type="entry name" value="TetR_N"/>
    <property type="match status" value="1"/>
</dbReference>
<dbReference type="InterPro" id="IPR009057">
    <property type="entry name" value="Homeodomain-like_sf"/>
</dbReference>
<dbReference type="SUPFAM" id="SSF46689">
    <property type="entry name" value="Homeodomain-like"/>
    <property type="match status" value="1"/>
</dbReference>
<dbReference type="PANTHER" id="PTHR30055">
    <property type="entry name" value="HTH-TYPE TRANSCRIPTIONAL REGULATOR RUTR"/>
    <property type="match status" value="1"/>
</dbReference>
<dbReference type="InterPro" id="IPR050109">
    <property type="entry name" value="HTH-type_TetR-like_transc_reg"/>
</dbReference>
<dbReference type="EMBL" id="JBHSXS010000011">
    <property type="protein sequence ID" value="MFC6882080.1"/>
    <property type="molecule type" value="Genomic_DNA"/>
</dbReference>
<organism evidence="4 5">
    <name type="scientific">Actinomadura yumaensis</name>
    <dbReference type="NCBI Taxonomy" id="111807"/>
    <lineage>
        <taxon>Bacteria</taxon>
        <taxon>Bacillati</taxon>
        <taxon>Actinomycetota</taxon>
        <taxon>Actinomycetes</taxon>
        <taxon>Streptosporangiales</taxon>
        <taxon>Thermomonosporaceae</taxon>
        <taxon>Actinomadura</taxon>
    </lineage>
</organism>
<sequence>MGVDGRDRVLRAALELFGRDGAAGTTLSRVRQASGVSVGSFYHHFAGKEQVAEALFVECIGLYQEAFLEELRRHPDARGGVAGAVAFHVGWCMDNVARARFLFTERPPEGGELKERNKAFFGEVRNWWRAHAHYGALPELDLVTAFVLWLGPAQELSRLWLNGAVPEPGDELIERLGEAAWRSLAGEAHGR</sequence>
<accession>A0ABW2CNY8</accession>
<reference evidence="5" key="1">
    <citation type="journal article" date="2019" name="Int. J. Syst. Evol. Microbiol.">
        <title>The Global Catalogue of Microorganisms (GCM) 10K type strain sequencing project: providing services to taxonomists for standard genome sequencing and annotation.</title>
        <authorList>
            <consortium name="The Broad Institute Genomics Platform"/>
            <consortium name="The Broad Institute Genome Sequencing Center for Infectious Disease"/>
            <person name="Wu L."/>
            <person name="Ma J."/>
        </authorList>
    </citation>
    <scope>NUCLEOTIDE SEQUENCE [LARGE SCALE GENOMIC DNA]</scope>
    <source>
        <strain evidence="5">JCM 3369</strain>
    </source>
</reference>
<evidence type="ECO:0000256" key="2">
    <source>
        <dbReference type="PROSITE-ProRule" id="PRU00335"/>
    </source>
</evidence>
<evidence type="ECO:0000313" key="4">
    <source>
        <dbReference type="EMBL" id="MFC6882080.1"/>
    </source>
</evidence>
<keyword evidence="1 2" id="KW-0238">DNA-binding</keyword>
<evidence type="ECO:0000259" key="3">
    <source>
        <dbReference type="PROSITE" id="PS50977"/>
    </source>
</evidence>
<dbReference type="Gene3D" id="1.10.357.10">
    <property type="entry name" value="Tetracycline Repressor, domain 2"/>
    <property type="match status" value="1"/>
</dbReference>
<dbReference type="InterPro" id="IPR001647">
    <property type="entry name" value="HTH_TetR"/>
</dbReference>
<proteinExistence type="predicted"/>
<gene>
    <name evidence="4" type="ORF">ACFQKB_20170</name>
</gene>
<dbReference type="RefSeq" id="WP_160825079.1">
    <property type="nucleotide sequence ID" value="NZ_JBHSXE010000001.1"/>
</dbReference>
<evidence type="ECO:0000256" key="1">
    <source>
        <dbReference type="ARBA" id="ARBA00023125"/>
    </source>
</evidence>
<keyword evidence="5" id="KW-1185">Reference proteome</keyword>